<comment type="caution">
    <text evidence="4">The sequence shown here is derived from an EMBL/GenBank/DDBJ whole genome shotgun (WGS) entry which is preliminary data.</text>
</comment>
<dbReference type="PANTHER" id="PTHR34315:SF1">
    <property type="entry name" value="INTRADIOL RING-CLEAVAGE DIOXYGENASES DOMAIN-CONTAINING PROTEIN-RELATED"/>
    <property type="match status" value="1"/>
</dbReference>
<dbReference type="GO" id="GO:0008199">
    <property type="term" value="F:ferric iron binding"/>
    <property type="evidence" value="ECO:0007669"/>
    <property type="project" value="InterPro"/>
</dbReference>
<dbReference type="Pfam" id="PF00775">
    <property type="entry name" value="Dioxygenase_C"/>
    <property type="match status" value="1"/>
</dbReference>
<feature type="region of interest" description="Disordered" evidence="1">
    <location>
        <begin position="38"/>
        <end position="68"/>
    </location>
</feature>
<evidence type="ECO:0000256" key="1">
    <source>
        <dbReference type="SAM" id="MobiDB-lite"/>
    </source>
</evidence>
<evidence type="ECO:0000256" key="2">
    <source>
        <dbReference type="SAM" id="SignalP"/>
    </source>
</evidence>
<name>A0A2S9VER2_9ALTE</name>
<dbReference type="RefSeq" id="WP_105933375.1">
    <property type="nucleotide sequence ID" value="NZ_PVNP01000028.1"/>
</dbReference>
<sequence length="290" mass="31219">MTTNLQRRRMLVKSAAGITILAPTFFFMGCNSSSTSPSADLATTASSSGSNTGGSSSSGGSVETTTDWASGGTVSITESFPDDSLFDAGSSCAVELTESLTEGPCYFDSDYRDDISEQQTGLPMMLCLQLVDSNCNPLSGYEIEVWHCDVDGIYSGDSSDSVDGNGFNSSFCTGNDSAALAAKWFRGIAVTDASGRVNFYSCFPGWYSSRSIHIHFRVKNNNSDQLISQFGFDDDFVDAICSTHPDYLNRGEPDTHNSRDTVFDGDDDELFNLAQNTDGSLLAWKRIIIS</sequence>
<keyword evidence="4" id="KW-0223">Dioxygenase</keyword>
<evidence type="ECO:0000313" key="4">
    <source>
        <dbReference type="EMBL" id="PRO74961.1"/>
    </source>
</evidence>
<gene>
    <name evidence="4" type="ORF">C6Y40_03580</name>
</gene>
<evidence type="ECO:0000313" key="5">
    <source>
        <dbReference type="Proteomes" id="UP000238949"/>
    </source>
</evidence>
<feature type="chain" id="PRO_5015683687" evidence="2">
    <location>
        <begin position="29"/>
        <end position="290"/>
    </location>
</feature>
<dbReference type="GO" id="GO:0016702">
    <property type="term" value="F:oxidoreductase activity, acting on single donors with incorporation of molecular oxygen, incorporation of two atoms of oxygen"/>
    <property type="evidence" value="ECO:0007669"/>
    <property type="project" value="InterPro"/>
</dbReference>
<dbReference type="InterPro" id="IPR015889">
    <property type="entry name" value="Intradiol_dOase_core"/>
</dbReference>
<feature type="signal peptide" evidence="2">
    <location>
        <begin position="1"/>
        <end position="28"/>
    </location>
</feature>
<accession>A0A2S9VER2</accession>
<dbReference type="SUPFAM" id="SSF49482">
    <property type="entry name" value="Aromatic compound dioxygenase"/>
    <property type="match status" value="1"/>
</dbReference>
<dbReference type="EMBL" id="PVNP01000028">
    <property type="protein sequence ID" value="PRO74961.1"/>
    <property type="molecule type" value="Genomic_DNA"/>
</dbReference>
<dbReference type="PROSITE" id="PS51257">
    <property type="entry name" value="PROKAR_LIPOPROTEIN"/>
    <property type="match status" value="1"/>
</dbReference>
<protein>
    <submittedName>
        <fullName evidence="4">Intradiol ring-cleavage dioxygenase</fullName>
    </submittedName>
</protein>
<keyword evidence="5" id="KW-1185">Reference proteome</keyword>
<dbReference type="Proteomes" id="UP000238949">
    <property type="component" value="Unassembled WGS sequence"/>
</dbReference>
<feature type="compositionally biased region" description="Low complexity" evidence="1">
    <location>
        <begin position="43"/>
        <end position="66"/>
    </location>
</feature>
<organism evidence="4 5">
    <name type="scientific">Alteromonas alba</name>
    <dbReference type="NCBI Taxonomy" id="2079529"/>
    <lineage>
        <taxon>Bacteria</taxon>
        <taxon>Pseudomonadati</taxon>
        <taxon>Pseudomonadota</taxon>
        <taxon>Gammaproteobacteria</taxon>
        <taxon>Alteromonadales</taxon>
        <taxon>Alteromonadaceae</taxon>
        <taxon>Alteromonas/Salinimonas group</taxon>
        <taxon>Alteromonas</taxon>
    </lineage>
</organism>
<dbReference type="Gene3D" id="2.60.130.10">
    <property type="entry name" value="Aromatic compound dioxygenase"/>
    <property type="match status" value="1"/>
</dbReference>
<dbReference type="PANTHER" id="PTHR34315">
    <property type="match status" value="1"/>
</dbReference>
<dbReference type="InterPro" id="IPR000627">
    <property type="entry name" value="Intradiol_dOase_C"/>
</dbReference>
<proteinExistence type="predicted"/>
<dbReference type="AlphaFoldDB" id="A0A2S9VER2"/>
<keyword evidence="4" id="KW-0560">Oxidoreductase</keyword>
<dbReference type="OrthoDB" id="9805815at2"/>
<keyword evidence="2" id="KW-0732">Signal</keyword>
<reference evidence="5" key="1">
    <citation type="journal article" date="2020" name="Int. J. Syst. Evol. Microbiol.">
        <title>Alteromonas alba sp. nov., a marine bacterium isolated from the seawater of the West Pacific Ocean.</title>
        <authorList>
            <person name="Sun C."/>
            <person name="Wu Y.-H."/>
            <person name="Xamxidin M."/>
            <person name="Cheng H."/>
            <person name="Xu X.-W."/>
        </authorList>
    </citation>
    <scope>NUCLEOTIDE SEQUENCE [LARGE SCALE GENOMIC DNA]</scope>
    <source>
        <strain evidence="5">190</strain>
    </source>
</reference>
<evidence type="ECO:0000259" key="3">
    <source>
        <dbReference type="Pfam" id="PF00775"/>
    </source>
</evidence>
<feature type="domain" description="Intradiol ring-cleavage dioxygenases" evidence="3">
    <location>
        <begin position="116"/>
        <end position="235"/>
    </location>
</feature>